<evidence type="ECO:0000313" key="1">
    <source>
        <dbReference type="EMBL" id="RRT49731.1"/>
    </source>
</evidence>
<accession>A0A426YDB1</accession>
<dbReference type="EMBL" id="AMZH03013149">
    <property type="protein sequence ID" value="RRT49731.1"/>
    <property type="molecule type" value="Genomic_DNA"/>
</dbReference>
<gene>
    <name evidence="1" type="ORF">B296_00047992</name>
</gene>
<sequence length="105" mass="11548">MVGCLTESRGFSRHLGLGFPARGVHGAEEEGDERGDEDNIEFAFNSRNFSDYVLRIGIMAEGVSEDGSRPPQSEEGRCQEVPRLSVCLLFSTPECYACTVEVVDE</sequence>
<organism evidence="1 2">
    <name type="scientific">Ensete ventricosum</name>
    <name type="common">Abyssinian banana</name>
    <name type="synonym">Musa ensete</name>
    <dbReference type="NCBI Taxonomy" id="4639"/>
    <lineage>
        <taxon>Eukaryota</taxon>
        <taxon>Viridiplantae</taxon>
        <taxon>Streptophyta</taxon>
        <taxon>Embryophyta</taxon>
        <taxon>Tracheophyta</taxon>
        <taxon>Spermatophyta</taxon>
        <taxon>Magnoliopsida</taxon>
        <taxon>Liliopsida</taxon>
        <taxon>Zingiberales</taxon>
        <taxon>Musaceae</taxon>
        <taxon>Ensete</taxon>
    </lineage>
</organism>
<proteinExistence type="predicted"/>
<protein>
    <submittedName>
        <fullName evidence="1">Uncharacterized protein</fullName>
    </submittedName>
</protein>
<reference evidence="1 2" key="1">
    <citation type="journal article" date="2014" name="Agronomy (Basel)">
        <title>A Draft Genome Sequence for Ensete ventricosum, the Drought-Tolerant Tree Against Hunger.</title>
        <authorList>
            <person name="Harrison J."/>
            <person name="Moore K.A."/>
            <person name="Paszkiewicz K."/>
            <person name="Jones T."/>
            <person name="Grant M."/>
            <person name="Ambacheew D."/>
            <person name="Muzemil S."/>
            <person name="Studholme D.J."/>
        </authorList>
    </citation>
    <scope>NUCLEOTIDE SEQUENCE [LARGE SCALE GENOMIC DNA]</scope>
</reference>
<dbReference type="AlphaFoldDB" id="A0A426YDB1"/>
<comment type="caution">
    <text evidence="1">The sequence shown here is derived from an EMBL/GenBank/DDBJ whole genome shotgun (WGS) entry which is preliminary data.</text>
</comment>
<evidence type="ECO:0000313" key="2">
    <source>
        <dbReference type="Proteomes" id="UP000287651"/>
    </source>
</evidence>
<dbReference type="Proteomes" id="UP000287651">
    <property type="component" value="Unassembled WGS sequence"/>
</dbReference>
<name>A0A426YDB1_ENSVE</name>